<evidence type="ECO:0000313" key="1">
    <source>
        <dbReference type="EMBL" id="MBD3365454.1"/>
    </source>
</evidence>
<reference evidence="1" key="1">
    <citation type="submission" date="2019-11" db="EMBL/GenBank/DDBJ databases">
        <title>Microbial mats filling the niche in hypersaline microbial mats.</title>
        <authorList>
            <person name="Wong H.L."/>
            <person name="Macleod F.I."/>
            <person name="White R.A. III"/>
            <person name="Burns B.P."/>
        </authorList>
    </citation>
    <scope>NUCLEOTIDE SEQUENCE</scope>
    <source>
        <strain evidence="1">Bin_327</strain>
    </source>
</reference>
<dbReference type="EMBL" id="WJKJ01000316">
    <property type="protein sequence ID" value="MBD3365454.1"/>
    <property type="molecule type" value="Genomic_DNA"/>
</dbReference>
<protein>
    <submittedName>
        <fullName evidence="1">Uncharacterized protein</fullName>
    </submittedName>
</protein>
<proteinExistence type="predicted"/>
<dbReference type="Proteomes" id="UP000630660">
    <property type="component" value="Unassembled WGS sequence"/>
</dbReference>
<name>A0A9D5KB18_UNCW3</name>
<organism evidence="1 2">
    <name type="scientific">candidate division WOR-3 bacterium</name>
    <dbReference type="NCBI Taxonomy" id="2052148"/>
    <lineage>
        <taxon>Bacteria</taxon>
        <taxon>Bacteria division WOR-3</taxon>
    </lineage>
</organism>
<comment type="caution">
    <text evidence="1">The sequence shown here is derived from an EMBL/GenBank/DDBJ whole genome shotgun (WGS) entry which is preliminary data.</text>
</comment>
<evidence type="ECO:0000313" key="2">
    <source>
        <dbReference type="Proteomes" id="UP000630660"/>
    </source>
</evidence>
<gene>
    <name evidence="1" type="ORF">GF359_09605</name>
</gene>
<accession>A0A9D5KB18</accession>
<dbReference type="AlphaFoldDB" id="A0A9D5KB18"/>
<sequence>MVTIKFPLVAASRLTIPLTEEIAPFRRTRSDDDYGVKVCGSAVTGP</sequence>